<dbReference type="PANTHER" id="PTHR11735">
    <property type="entry name" value="TRNA N6-ADENOSINE THREONYLCARBAMOYLTRANSFERASE"/>
    <property type="match status" value="1"/>
</dbReference>
<dbReference type="PANTHER" id="PTHR11735:SF6">
    <property type="entry name" value="TRNA N6-ADENOSINE THREONYLCARBAMOYLTRANSFERASE, MITOCHONDRIAL"/>
    <property type="match status" value="1"/>
</dbReference>
<evidence type="ECO:0000313" key="8">
    <source>
        <dbReference type="EMBL" id="WFD48877.1"/>
    </source>
</evidence>
<dbReference type="GO" id="GO:0061711">
    <property type="term" value="F:tRNA N(6)-L-threonylcarbamoyladenine synthase activity"/>
    <property type="evidence" value="ECO:0007669"/>
    <property type="project" value="UniProtKB-EC"/>
</dbReference>
<dbReference type="SUPFAM" id="SSF53067">
    <property type="entry name" value="Actin-like ATPase domain"/>
    <property type="match status" value="2"/>
</dbReference>
<gene>
    <name evidence="8" type="primary">QRI7</name>
    <name evidence="8" type="ORF">GLX27_003548</name>
</gene>
<evidence type="ECO:0000256" key="6">
    <source>
        <dbReference type="ARBA" id="ARBA00048117"/>
    </source>
</evidence>
<reference evidence="8 9" key="1">
    <citation type="journal article" date="2020" name="Elife">
        <title>Loss of centromere function drives karyotype evolution in closely related Malassezia species.</title>
        <authorList>
            <person name="Sankaranarayanan S.R."/>
            <person name="Ianiri G."/>
            <person name="Coelho M.A."/>
            <person name="Reza M.H."/>
            <person name="Thimmappa B.C."/>
            <person name="Ganguly P."/>
            <person name="Vadnala R.N."/>
            <person name="Sun S."/>
            <person name="Siddharthan R."/>
            <person name="Tellgren-Roth C."/>
            <person name="Dawson T.L."/>
            <person name="Heitman J."/>
            <person name="Sanyal K."/>
        </authorList>
    </citation>
    <scope>NUCLEOTIDE SEQUENCE [LARGE SCALE GENOMIC DNA]</scope>
    <source>
        <strain evidence="8">CBS14141</strain>
    </source>
</reference>
<dbReference type="InterPro" id="IPR017861">
    <property type="entry name" value="KAE1/TsaD"/>
</dbReference>
<keyword evidence="3" id="KW-0819">tRNA processing</keyword>
<evidence type="ECO:0000259" key="7">
    <source>
        <dbReference type="Pfam" id="PF00814"/>
    </source>
</evidence>
<dbReference type="InterPro" id="IPR000905">
    <property type="entry name" value="Gcp-like_dom"/>
</dbReference>
<keyword evidence="5 8" id="KW-0012">Acyltransferase</keyword>
<protein>
    <recommendedName>
        <fullName evidence="1">N(6)-L-threonylcarbamoyladenine synthase</fullName>
        <ecNumber evidence="1">2.3.1.234</ecNumber>
    </recommendedName>
</protein>
<dbReference type="InterPro" id="IPR017860">
    <property type="entry name" value="Peptidase_M22_CS"/>
</dbReference>
<dbReference type="Proteomes" id="UP000818624">
    <property type="component" value="Chromosome 3"/>
</dbReference>
<accession>A0ABY8ETF6</accession>
<evidence type="ECO:0000256" key="3">
    <source>
        <dbReference type="ARBA" id="ARBA00022694"/>
    </source>
</evidence>
<evidence type="ECO:0000256" key="4">
    <source>
        <dbReference type="ARBA" id="ARBA00022723"/>
    </source>
</evidence>
<organism evidence="8 9">
    <name type="scientific">Malassezia furfur</name>
    <name type="common">Pityriasis versicolor infection agent</name>
    <name type="synonym">Pityrosporum furfur</name>
    <dbReference type="NCBI Taxonomy" id="55194"/>
    <lineage>
        <taxon>Eukaryota</taxon>
        <taxon>Fungi</taxon>
        <taxon>Dikarya</taxon>
        <taxon>Basidiomycota</taxon>
        <taxon>Ustilaginomycotina</taxon>
        <taxon>Malasseziomycetes</taxon>
        <taxon>Malasseziales</taxon>
        <taxon>Malasseziaceae</taxon>
        <taxon>Malassezia</taxon>
    </lineage>
</organism>
<sequence length="234" mass="24701">MRLLVRVAGVRQSGARLYGSLARPRILLGIESSCDDSCASVVTSDRQILSSVVLKQDHTDTQGIHPLHAARGHHTNVPMAIACALEQAKVSYQDLDGIAVTRGPGMPGCLAVGMAAGKTLSTVLGKPIVYIHHMRAHALTPLLTEASPPALPFLTLLVSGGHTQLVLAHSLHHFQILATTLDDSVGNTFDKFARALDLGWQSAPGALVETLAARASESSPESLPRIVLGMPSFS</sequence>
<dbReference type="PROSITE" id="PS01016">
    <property type="entry name" value="GLYCOPROTEASE"/>
    <property type="match status" value="1"/>
</dbReference>
<proteinExistence type="predicted"/>
<evidence type="ECO:0000256" key="2">
    <source>
        <dbReference type="ARBA" id="ARBA00022679"/>
    </source>
</evidence>
<evidence type="ECO:0000313" key="9">
    <source>
        <dbReference type="Proteomes" id="UP000818624"/>
    </source>
</evidence>
<comment type="catalytic activity">
    <reaction evidence="6">
        <text>L-threonylcarbamoyladenylate + adenosine(37) in tRNA = N(6)-L-threonylcarbamoyladenosine(37) in tRNA + AMP + H(+)</text>
        <dbReference type="Rhea" id="RHEA:37059"/>
        <dbReference type="Rhea" id="RHEA-COMP:10162"/>
        <dbReference type="Rhea" id="RHEA-COMP:10163"/>
        <dbReference type="ChEBI" id="CHEBI:15378"/>
        <dbReference type="ChEBI" id="CHEBI:73682"/>
        <dbReference type="ChEBI" id="CHEBI:74411"/>
        <dbReference type="ChEBI" id="CHEBI:74418"/>
        <dbReference type="ChEBI" id="CHEBI:456215"/>
        <dbReference type="EC" id="2.3.1.234"/>
    </reaction>
</comment>
<keyword evidence="9" id="KW-1185">Reference proteome</keyword>
<evidence type="ECO:0000256" key="5">
    <source>
        <dbReference type="ARBA" id="ARBA00023315"/>
    </source>
</evidence>
<dbReference type="Pfam" id="PF00814">
    <property type="entry name" value="TsaD"/>
    <property type="match status" value="1"/>
</dbReference>
<dbReference type="EMBL" id="CP046236">
    <property type="protein sequence ID" value="WFD48877.1"/>
    <property type="molecule type" value="Genomic_DNA"/>
</dbReference>
<dbReference type="EC" id="2.3.1.234" evidence="1"/>
<evidence type="ECO:0000256" key="1">
    <source>
        <dbReference type="ARBA" id="ARBA00012156"/>
    </source>
</evidence>
<keyword evidence="4" id="KW-0479">Metal-binding</keyword>
<keyword evidence="2 8" id="KW-0808">Transferase</keyword>
<dbReference type="Gene3D" id="3.30.420.40">
    <property type="match status" value="2"/>
</dbReference>
<feature type="domain" description="Gcp-like" evidence="7">
    <location>
        <begin position="47"/>
        <end position="228"/>
    </location>
</feature>
<dbReference type="PRINTS" id="PR00789">
    <property type="entry name" value="OSIALOPTASE"/>
</dbReference>
<name>A0ABY8ETF6_MALFU</name>
<dbReference type="InterPro" id="IPR043129">
    <property type="entry name" value="ATPase_NBD"/>
</dbReference>